<reference evidence="7 8" key="1">
    <citation type="journal article" date="2022" name="Nat. Plants">
        <title>Genomes of leafy and leafless Platanthera orchids illuminate the evolution of mycoheterotrophy.</title>
        <authorList>
            <person name="Li M.H."/>
            <person name="Liu K.W."/>
            <person name="Li Z."/>
            <person name="Lu H.C."/>
            <person name="Ye Q.L."/>
            <person name="Zhang D."/>
            <person name="Wang J.Y."/>
            <person name="Li Y.F."/>
            <person name="Zhong Z.M."/>
            <person name="Liu X."/>
            <person name="Yu X."/>
            <person name="Liu D.K."/>
            <person name="Tu X.D."/>
            <person name="Liu B."/>
            <person name="Hao Y."/>
            <person name="Liao X.Y."/>
            <person name="Jiang Y.T."/>
            <person name="Sun W.H."/>
            <person name="Chen J."/>
            <person name="Chen Y.Q."/>
            <person name="Ai Y."/>
            <person name="Zhai J.W."/>
            <person name="Wu S.S."/>
            <person name="Zhou Z."/>
            <person name="Hsiao Y.Y."/>
            <person name="Wu W.L."/>
            <person name="Chen Y.Y."/>
            <person name="Lin Y.F."/>
            <person name="Hsu J.L."/>
            <person name="Li C.Y."/>
            <person name="Wang Z.W."/>
            <person name="Zhao X."/>
            <person name="Zhong W.Y."/>
            <person name="Ma X.K."/>
            <person name="Ma L."/>
            <person name="Huang J."/>
            <person name="Chen G.Z."/>
            <person name="Huang M.Z."/>
            <person name="Huang L."/>
            <person name="Peng D.H."/>
            <person name="Luo Y.B."/>
            <person name="Zou S.Q."/>
            <person name="Chen S.P."/>
            <person name="Lan S."/>
            <person name="Tsai W.C."/>
            <person name="Van de Peer Y."/>
            <person name="Liu Z.J."/>
        </authorList>
    </citation>
    <scope>NUCLEOTIDE SEQUENCE [LARGE SCALE GENOMIC DNA]</scope>
    <source>
        <strain evidence="7">Lor287</strain>
    </source>
</reference>
<evidence type="ECO:0000256" key="5">
    <source>
        <dbReference type="SAM" id="MobiDB-lite"/>
    </source>
</evidence>
<accession>A0AAP0BQI7</accession>
<protein>
    <submittedName>
        <fullName evidence="7">Glutaredoxin-C1</fullName>
    </submittedName>
</protein>
<dbReference type="InterPro" id="IPR002109">
    <property type="entry name" value="Glutaredoxin"/>
</dbReference>
<evidence type="ECO:0000259" key="6">
    <source>
        <dbReference type="Pfam" id="PF00462"/>
    </source>
</evidence>
<name>A0AAP0BQI7_9ASPA</name>
<evidence type="ECO:0000256" key="1">
    <source>
        <dbReference type="ARBA" id="ARBA00004496"/>
    </source>
</evidence>
<comment type="similarity">
    <text evidence="2">Belongs to the glutaredoxin family. CC-type subfamily.</text>
</comment>
<evidence type="ECO:0000313" key="8">
    <source>
        <dbReference type="Proteomes" id="UP001418222"/>
    </source>
</evidence>
<keyword evidence="8" id="KW-1185">Reference proteome</keyword>
<dbReference type="Pfam" id="PF00462">
    <property type="entry name" value="Glutaredoxin"/>
    <property type="match status" value="1"/>
</dbReference>
<comment type="caution">
    <text evidence="7">The sequence shown here is derived from an EMBL/GenBank/DDBJ whole genome shotgun (WGS) entry which is preliminary data.</text>
</comment>
<dbReference type="InterPro" id="IPR011905">
    <property type="entry name" value="GlrX-like_pln_2"/>
</dbReference>
<evidence type="ECO:0000256" key="4">
    <source>
        <dbReference type="ARBA" id="ARBA00023284"/>
    </source>
</evidence>
<dbReference type="PROSITE" id="PS51354">
    <property type="entry name" value="GLUTAREDOXIN_2"/>
    <property type="match status" value="1"/>
</dbReference>
<keyword evidence="3" id="KW-0963">Cytoplasm</keyword>
<dbReference type="AlphaFoldDB" id="A0AAP0BQI7"/>
<dbReference type="Gene3D" id="3.40.30.10">
    <property type="entry name" value="Glutaredoxin"/>
    <property type="match status" value="1"/>
</dbReference>
<evidence type="ECO:0000256" key="3">
    <source>
        <dbReference type="ARBA" id="ARBA00022490"/>
    </source>
</evidence>
<feature type="domain" description="Glutaredoxin" evidence="6">
    <location>
        <begin position="9"/>
        <end position="48"/>
    </location>
</feature>
<dbReference type="GO" id="GO:0005737">
    <property type="term" value="C:cytoplasm"/>
    <property type="evidence" value="ECO:0007669"/>
    <property type="project" value="UniProtKB-SubCell"/>
</dbReference>
<dbReference type="Proteomes" id="UP001418222">
    <property type="component" value="Unassembled WGS sequence"/>
</dbReference>
<proteinExistence type="inferred from homology"/>
<dbReference type="SUPFAM" id="SSF52833">
    <property type="entry name" value="Thioredoxin-like"/>
    <property type="match status" value="1"/>
</dbReference>
<comment type="subcellular location">
    <subcellularLocation>
        <location evidence="1">Cytoplasm</location>
    </subcellularLocation>
</comment>
<evidence type="ECO:0000256" key="2">
    <source>
        <dbReference type="ARBA" id="ARBA00007568"/>
    </source>
</evidence>
<evidence type="ECO:0000313" key="7">
    <source>
        <dbReference type="EMBL" id="KAK8947347.1"/>
    </source>
</evidence>
<dbReference type="PANTHER" id="PTHR10168">
    <property type="entry name" value="GLUTAREDOXIN"/>
    <property type="match status" value="1"/>
</dbReference>
<feature type="region of interest" description="Disordered" evidence="5">
    <location>
        <begin position="70"/>
        <end position="90"/>
    </location>
</feature>
<organism evidence="7 8">
    <name type="scientific">Platanthera zijinensis</name>
    <dbReference type="NCBI Taxonomy" id="2320716"/>
    <lineage>
        <taxon>Eukaryota</taxon>
        <taxon>Viridiplantae</taxon>
        <taxon>Streptophyta</taxon>
        <taxon>Embryophyta</taxon>
        <taxon>Tracheophyta</taxon>
        <taxon>Spermatophyta</taxon>
        <taxon>Magnoliopsida</taxon>
        <taxon>Liliopsida</taxon>
        <taxon>Asparagales</taxon>
        <taxon>Orchidaceae</taxon>
        <taxon>Orchidoideae</taxon>
        <taxon>Orchideae</taxon>
        <taxon>Orchidinae</taxon>
        <taxon>Platanthera</taxon>
    </lineage>
</organism>
<keyword evidence="4" id="KW-0676">Redox-active center</keyword>
<gene>
    <name evidence="7" type="primary">GRXC1</name>
    <name evidence="7" type="ORF">KSP39_PZI007451</name>
</gene>
<sequence>MTLASERAVVIFSNSTCCMCHTVKDLFIGQLGVNPAIYKLNKNPRGREMECALAQHAPEQLPHARRVNRRKVGRADRPGHVPASRRQTHSAPPRCGCYLALIPCENRIPLRDLRRVFVRKLFYFLNKNETN</sequence>
<dbReference type="InterPro" id="IPR036249">
    <property type="entry name" value="Thioredoxin-like_sf"/>
</dbReference>
<dbReference type="EMBL" id="JBBWWQ010000005">
    <property type="protein sequence ID" value="KAK8947347.1"/>
    <property type="molecule type" value="Genomic_DNA"/>
</dbReference>